<dbReference type="Proteomes" id="UP000011885">
    <property type="component" value="Unassembled WGS sequence"/>
</dbReference>
<gene>
    <name evidence="1" type="ORF">RSSM_03029</name>
</gene>
<protein>
    <submittedName>
        <fullName evidence="1">Uncharacterized protein</fullName>
    </submittedName>
</protein>
<comment type="caution">
    <text evidence="1">The sequence shown here is derived from an EMBL/GenBank/DDBJ whole genome shotgun (WGS) entry which is preliminary data.</text>
</comment>
<dbReference type="EMBL" id="ANOH01000210">
    <property type="protein sequence ID" value="EMI55527.1"/>
    <property type="molecule type" value="Genomic_DNA"/>
</dbReference>
<dbReference type="PATRIC" id="fig|1263870.3.peg.3219"/>
<evidence type="ECO:0000313" key="1">
    <source>
        <dbReference type="EMBL" id="EMI55527.1"/>
    </source>
</evidence>
<proteinExistence type="predicted"/>
<dbReference type="RefSeq" id="WP_008679649.1">
    <property type="nucleotide sequence ID" value="NZ_ANOH01000210.1"/>
</dbReference>
<reference evidence="1 2" key="1">
    <citation type="journal article" date="2013" name="Mar. Genomics">
        <title>Expression of sulfatases in Rhodopirellula baltica and the diversity of sulfatases in the genus Rhodopirellula.</title>
        <authorList>
            <person name="Wegner C.E."/>
            <person name="Richter-Heitmann T."/>
            <person name="Klindworth A."/>
            <person name="Klockow C."/>
            <person name="Richter M."/>
            <person name="Achstetter T."/>
            <person name="Glockner F.O."/>
            <person name="Harder J."/>
        </authorList>
    </citation>
    <scope>NUCLEOTIDE SEQUENCE [LARGE SCALE GENOMIC DNA]</scope>
    <source>
        <strain evidence="1 2">SM41</strain>
    </source>
</reference>
<accession>M5U239</accession>
<name>M5U239_9BACT</name>
<sequence>MNIPTGASSTDGKGFMGVEHAGRIDADGLYSFPDPYLRRFRAANPSCLVPGQDLPGSIELENRADNISNYSLQDNQ</sequence>
<keyword evidence="2" id="KW-1185">Reference proteome</keyword>
<dbReference type="AlphaFoldDB" id="M5U239"/>
<organism evidence="1 2">
    <name type="scientific">Rhodopirellula sallentina SM41</name>
    <dbReference type="NCBI Taxonomy" id="1263870"/>
    <lineage>
        <taxon>Bacteria</taxon>
        <taxon>Pseudomonadati</taxon>
        <taxon>Planctomycetota</taxon>
        <taxon>Planctomycetia</taxon>
        <taxon>Pirellulales</taxon>
        <taxon>Pirellulaceae</taxon>
        <taxon>Rhodopirellula</taxon>
    </lineage>
</organism>
<evidence type="ECO:0000313" key="2">
    <source>
        <dbReference type="Proteomes" id="UP000011885"/>
    </source>
</evidence>